<evidence type="ECO:0000259" key="3">
    <source>
        <dbReference type="Pfam" id="PF03795"/>
    </source>
</evidence>
<feature type="domain" description="YCII-related" evidence="3">
    <location>
        <begin position="72"/>
        <end position="159"/>
    </location>
</feature>
<reference evidence="4" key="3">
    <citation type="submission" date="2020-07" db="EMBL/GenBank/DDBJ databases">
        <authorList>
            <person name="Yang C."/>
        </authorList>
    </citation>
    <scope>NUCLEOTIDE SEQUENCE</scope>
    <source>
        <strain evidence="4">Cx-624</strain>
    </source>
</reference>
<name>A0A7D7LR30_9FLAO</name>
<dbReference type="KEGG" id="cbau:H1R16_08930"/>
<dbReference type="Proteomes" id="UP000515349">
    <property type="component" value="Chromosome"/>
</dbReference>
<organism evidence="5 6">
    <name type="scientific">Marnyiella aurantia</name>
    <dbReference type="NCBI Taxonomy" id="2758037"/>
    <lineage>
        <taxon>Bacteria</taxon>
        <taxon>Pseudomonadati</taxon>
        <taxon>Bacteroidota</taxon>
        <taxon>Flavobacteriia</taxon>
        <taxon>Flavobacteriales</taxon>
        <taxon>Weeksellaceae</taxon>
        <taxon>Marnyiella</taxon>
    </lineage>
</organism>
<dbReference type="Pfam" id="PF03795">
    <property type="entry name" value="YCII"/>
    <property type="match status" value="1"/>
</dbReference>
<evidence type="ECO:0000256" key="1">
    <source>
        <dbReference type="ARBA" id="ARBA00007689"/>
    </source>
</evidence>
<dbReference type="EMBL" id="CP059472">
    <property type="protein sequence ID" value="QMS97837.1"/>
    <property type="molecule type" value="Genomic_DNA"/>
</dbReference>
<accession>A0A7D7LR30</accession>
<dbReference type="RefSeq" id="WP_181886926.1">
    <property type="nucleotide sequence ID" value="NZ_CP059472.1"/>
</dbReference>
<feature type="signal peptide" evidence="2">
    <location>
        <begin position="1"/>
        <end position="22"/>
    </location>
</feature>
<proteinExistence type="inferred from homology"/>
<sequence length="180" mass="19569">MKTTVLLAFALGVSLSSCTVYTKGQNGQPGAPGSPGIAGGPPPEITSADTFNQKLADSLGADERGMRTYMLVILKTGSQDAVITDKKKREELFKGHFSNMTEMEKTGKLKMAGPFATKNSLNYRGIFLLDVKTETEAMEILQNDPTVKAGIFNVEILPWYGSAALPMHLKYHKKISKENP</sequence>
<reference evidence="7" key="2">
    <citation type="submission" date="2020-07" db="EMBL/GenBank/DDBJ databases">
        <title>Flavobacterium sp. xlx-214.</title>
        <authorList>
            <person name="Yang C."/>
        </authorList>
    </citation>
    <scope>NUCLEOTIDE SEQUENCE [LARGE SCALE GENOMIC DNA]</scope>
    <source>
        <strain evidence="7">CX-624</strain>
    </source>
</reference>
<protein>
    <recommendedName>
        <fullName evidence="3">YCII-related domain-containing protein</fullName>
    </recommendedName>
</protein>
<dbReference type="AlphaFoldDB" id="A0A7D7LR30"/>
<evidence type="ECO:0000313" key="6">
    <source>
        <dbReference type="Proteomes" id="UP000515349"/>
    </source>
</evidence>
<feature type="chain" id="PRO_5044656224" description="YCII-related domain-containing protein" evidence="2">
    <location>
        <begin position="23"/>
        <end position="180"/>
    </location>
</feature>
<dbReference type="Proteomes" id="UP000539710">
    <property type="component" value="Unassembled WGS sequence"/>
</dbReference>
<keyword evidence="2" id="KW-0732">Signal</keyword>
<dbReference type="PROSITE" id="PS51257">
    <property type="entry name" value="PROKAR_LIPOPROTEIN"/>
    <property type="match status" value="1"/>
</dbReference>
<dbReference type="Gene3D" id="3.30.70.1060">
    <property type="entry name" value="Dimeric alpha+beta barrel"/>
    <property type="match status" value="1"/>
</dbReference>
<evidence type="ECO:0000313" key="4">
    <source>
        <dbReference type="EMBL" id="MBA5246815.1"/>
    </source>
</evidence>
<dbReference type="EMBL" id="JACEUX010000002">
    <property type="protein sequence ID" value="MBA5246815.1"/>
    <property type="molecule type" value="Genomic_DNA"/>
</dbReference>
<gene>
    <name evidence="5" type="ORF">H1R16_08930</name>
    <name evidence="4" type="ORF">H2507_06510</name>
</gene>
<dbReference type="InterPro" id="IPR011008">
    <property type="entry name" value="Dimeric_a/b-barrel"/>
</dbReference>
<comment type="similarity">
    <text evidence="1">Belongs to the YciI family.</text>
</comment>
<evidence type="ECO:0000313" key="7">
    <source>
        <dbReference type="Proteomes" id="UP000539710"/>
    </source>
</evidence>
<evidence type="ECO:0000256" key="2">
    <source>
        <dbReference type="SAM" id="SignalP"/>
    </source>
</evidence>
<dbReference type="InterPro" id="IPR005545">
    <property type="entry name" value="YCII"/>
</dbReference>
<keyword evidence="7" id="KW-1185">Reference proteome</keyword>
<evidence type="ECO:0000313" key="5">
    <source>
        <dbReference type="EMBL" id="QMS97837.1"/>
    </source>
</evidence>
<dbReference type="SUPFAM" id="SSF54909">
    <property type="entry name" value="Dimeric alpha+beta barrel"/>
    <property type="match status" value="1"/>
</dbReference>
<reference evidence="5 6" key="1">
    <citation type="submission" date="2020-07" db="EMBL/GenBank/DDBJ databases">
        <title>Chryseobacterium sp.cx-624.</title>
        <authorList>
            <person name="Yang C."/>
        </authorList>
    </citation>
    <scope>NUCLEOTIDE SEQUENCE [LARGE SCALE GENOMIC DNA]</scope>
    <source>
        <strain evidence="5">Cx-624</strain>
        <strain evidence="6">cx-624</strain>
    </source>
</reference>